<evidence type="ECO:0000313" key="4">
    <source>
        <dbReference type="Proteomes" id="UP000595663"/>
    </source>
</evidence>
<feature type="transmembrane region" description="Helical" evidence="2">
    <location>
        <begin position="96"/>
        <end position="116"/>
    </location>
</feature>
<dbReference type="EMBL" id="AP014545">
    <property type="protein sequence ID" value="BBB25285.1"/>
    <property type="molecule type" value="Genomic_DNA"/>
</dbReference>
<keyword evidence="2" id="KW-1133">Transmembrane helix</keyword>
<gene>
    <name evidence="3" type="ORF">AMJAP_0686</name>
</gene>
<name>A0A7R6SRL3_9GAMM</name>
<keyword evidence="2" id="KW-0472">Membrane</keyword>
<accession>A0A7R6SRL3</accession>
<keyword evidence="2" id="KW-0812">Transmembrane</keyword>
<reference evidence="3 4" key="1">
    <citation type="journal article" date="2008" name="Int. J. Syst. Evol. Microbiol.">
        <title>Amphritea japonica sp. nov. and Amphritea balenae sp. nov., isolated from the sediment adjacent to sperm whale carcasses off Kagoshima, Japan.</title>
        <authorList>
            <person name="Miyazaki M."/>
            <person name="Nogi Y."/>
            <person name="Fujiwara Y."/>
            <person name="Kawato M."/>
            <person name="Nagahama T."/>
            <person name="Kubokawa K."/>
            <person name="Horikoshi K."/>
        </authorList>
    </citation>
    <scope>NUCLEOTIDE SEQUENCE [LARGE SCALE GENOMIC DNA]</scope>
    <source>
        <strain evidence="3 4">ATCC BAA-1530</strain>
    </source>
</reference>
<proteinExistence type="predicted"/>
<dbReference type="Proteomes" id="UP000595663">
    <property type="component" value="Chromosome"/>
</dbReference>
<organism evidence="3 4">
    <name type="scientific">Amphritea japonica ATCC BAA-1530</name>
    <dbReference type="NCBI Taxonomy" id="1278309"/>
    <lineage>
        <taxon>Bacteria</taxon>
        <taxon>Pseudomonadati</taxon>
        <taxon>Pseudomonadota</taxon>
        <taxon>Gammaproteobacteria</taxon>
        <taxon>Oceanospirillales</taxon>
        <taxon>Oceanospirillaceae</taxon>
        <taxon>Amphritea</taxon>
    </lineage>
</organism>
<dbReference type="AlphaFoldDB" id="A0A7R6SRL3"/>
<feature type="compositionally biased region" description="Polar residues" evidence="1">
    <location>
        <begin position="68"/>
        <end position="86"/>
    </location>
</feature>
<protein>
    <submittedName>
        <fullName evidence="3">Uncharacterized protein</fullName>
    </submittedName>
</protein>
<evidence type="ECO:0000256" key="2">
    <source>
        <dbReference type="SAM" id="Phobius"/>
    </source>
</evidence>
<sequence>MERVMSRSLYELCRRYSDGELEISEYRRQRRQFINSIIKSGDQTQPLSDLFVTDVTQPKRTMPVAPAVNNTSTLNPSIGMGTQSAKPEQENNGRKGWIAGLCLLLLIASISVWRFGGVTERELPVDNRGIVTEDTTPRPLLVNMYLLLEQERWTVADIDSYLALLKERSVADDDLLHSDSRYHQFLDSIHIYQALAEADQDKPMVDKLRQMEQALRD</sequence>
<evidence type="ECO:0000256" key="1">
    <source>
        <dbReference type="SAM" id="MobiDB-lite"/>
    </source>
</evidence>
<keyword evidence="4" id="KW-1185">Reference proteome</keyword>
<feature type="region of interest" description="Disordered" evidence="1">
    <location>
        <begin position="65"/>
        <end position="90"/>
    </location>
</feature>
<dbReference type="KEGG" id="ajp:AMJAP_0686"/>
<evidence type="ECO:0000313" key="3">
    <source>
        <dbReference type="EMBL" id="BBB25285.1"/>
    </source>
</evidence>